<sequence>MDGIGRAVLGLAVVFALAGCTSSNSARSEHPHSSGPLTAVQIATGDANGVISSMSAIHDAVRLAKAPAVFDGSGAGYSAEPFTPLEVDGWYDVAAPYATALAEAKAILAPDDHGPVSDGYGHTHGLQFLEFMLDHLYPGTLGNRWITVTTFELTAQTSELEVSVSEGYRPDKPAAEHFPAGGVLDVALSPDIYQAKPTATREITDPAKIAQIAGILNALPTVPLEAPSSCPAMDAQTTVDVTLLKLTFRATAGGPALITATVTSTLKNEEGIDDCDGAGIVQVTVGSTGEPMLDSTGQPVYARITALAALPGGA</sequence>
<protein>
    <submittedName>
        <fullName evidence="2">Uncharacterized protein</fullName>
    </submittedName>
</protein>
<dbReference type="RefSeq" id="WP_212528668.1">
    <property type="nucleotide sequence ID" value="NZ_JAGSOG010000049.1"/>
</dbReference>
<feature type="chain" id="PRO_5038142364" evidence="1">
    <location>
        <begin position="27"/>
        <end position="314"/>
    </location>
</feature>
<comment type="caution">
    <text evidence="2">The sequence shown here is derived from an EMBL/GenBank/DDBJ whole genome shotgun (WGS) entry which is preliminary data.</text>
</comment>
<dbReference type="EMBL" id="JAGSOG010000049">
    <property type="protein sequence ID" value="MBR7834148.1"/>
    <property type="molecule type" value="Genomic_DNA"/>
</dbReference>
<dbReference type="Proteomes" id="UP000675781">
    <property type="component" value="Unassembled WGS sequence"/>
</dbReference>
<dbReference type="PROSITE" id="PS51257">
    <property type="entry name" value="PROKAR_LIPOPROTEIN"/>
    <property type="match status" value="1"/>
</dbReference>
<name>A0A941IRP8_9ACTN</name>
<evidence type="ECO:0000256" key="1">
    <source>
        <dbReference type="SAM" id="SignalP"/>
    </source>
</evidence>
<evidence type="ECO:0000313" key="3">
    <source>
        <dbReference type="Proteomes" id="UP000675781"/>
    </source>
</evidence>
<keyword evidence="3" id="KW-1185">Reference proteome</keyword>
<keyword evidence="1" id="KW-0732">Signal</keyword>
<evidence type="ECO:0000313" key="2">
    <source>
        <dbReference type="EMBL" id="MBR7834148.1"/>
    </source>
</evidence>
<feature type="signal peptide" evidence="1">
    <location>
        <begin position="1"/>
        <end position="26"/>
    </location>
</feature>
<gene>
    <name evidence="2" type="ORF">KDL01_12810</name>
</gene>
<dbReference type="AlphaFoldDB" id="A0A941IRP8"/>
<reference evidence="2" key="1">
    <citation type="submission" date="2021-04" db="EMBL/GenBank/DDBJ databases">
        <title>Genome based classification of Actinospica acidithermotolerans sp. nov., an actinobacterium isolated from an Indonesian hot spring.</title>
        <authorList>
            <person name="Kusuma A.B."/>
            <person name="Putra K.E."/>
            <person name="Nafisah S."/>
            <person name="Loh J."/>
            <person name="Nouioui I."/>
            <person name="Goodfellow M."/>
        </authorList>
    </citation>
    <scope>NUCLEOTIDE SEQUENCE</scope>
    <source>
        <strain evidence="2">CSCA 57</strain>
    </source>
</reference>
<accession>A0A941IRP8</accession>
<proteinExistence type="predicted"/>
<organism evidence="2 3">
    <name type="scientific">Actinospica durhamensis</name>
    <dbReference type="NCBI Taxonomy" id="1508375"/>
    <lineage>
        <taxon>Bacteria</taxon>
        <taxon>Bacillati</taxon>
        <taxon>Actinomycetota</taxon>
        <taxon>Actinomycetes</taxon>
        <taxon>Catenulisporales</taxon>
        <taxon>Actinospicaceae</taxon>
        <taxon>Actinospica</taxon>
    </lineage>
</organism>